<name>A0A7X1B3Q7_9BACT</name>
<evidence type="ECO:0000256" key="2">
    <source>
        <dbReference type="ARBA" id="ARBA00022729"/>
    </source>
</evidence>
<dbReference type="PANTHER" id="PTHR41164">
    <property type="entry name" value="CURLI PRODUCTION ASSEMBLY/TRANSPORT COMPONENT CSGG"/>
    <property type="match status" value="1"/>
</dbReference>
<dbReference type="Gene3D" id="2.40.10.410">
    <property type="entry name" value="FlgT, C-terminal domain"/>
    <property type="match status" value="1"/>
</dbReference>
<evidence type="ECO:0008006" key="9">
    <source>
        <dbReference type="Google" id="ProtNLM"/>
    </source>
</evidence>
<keyword evidence="5" id="KW-0449">Lipoprotein</keyword>
<keyword evidence="2 6" id="KW-0732">Signal</keyword>
<dbReference type="PANTHER" id="PTHR41164:SF1">
    <property type="entry name" value="CURLI PRODUCTION ASSEMBLY_TRANSPORT COMPONENT CSGG"/>
    <property type="match status" value="1"/>
</dbReference>
<reference evidence="7 8" key="1">
    <citation type="submission" date="2020-07" db="EMBL/GenBank/DDBJ databases">
        <authorList>
            <person name="Feng X."/>
        </authorList>
    </citation>
    <scope>NUCLEOTIDE SEQUENCE [LARGE SCALE GENOMIC DNA]</scope>
    <source>
        <strain evidence="7 8">JCM23202</strain>
    </source>
</reference>
<gene>
    <name evidence="7" type="ORF">H5P27_02815</name>
</gene>
<dbReference type="Proteomes" id="UP000526501">
    <property type="component" value="Unassembled WGS sequence"/>
</dbReference>
<keyword evidence="1" id="KW-1003">Cell membrane</keyword>
<evidence type="ECO:0000256" key="4">
    <source>
        <dbReference type="ARBA" id="ARBA00023139"/>
    </source>
</evidence>
<dbReference type="RefSeq" id="WP_185658856.1">
    <property type="nucleotide sequence ID" value="NZ_CAWPOO010000005.1"/>
</dbReference>
<evidence type="ECO:0000313" key="7">
    <source>
        <dbReference type="EMBL" id="MBC2604967.1"/>
    </source>
</evidence>
<proteinExistence type="predicted"/>
<keyword evidence="3" id="KW-0472">Membrane</keyword>
<dbReference type="InterPro" id="IPR005534">
    <property type="entry name" value="Curli_assmbl/transp-comp_CsgG"/>
</dbReference>
<evidence type="ECO:0000256" key="5">
    <source>
        <dbReference type="ARBA" id="ARBA00023288"/>
    </source>
</evidence>
<evidence type="ECO:0000256" key="3">
    <source>
        <dbReference type="ARBA" id="ARBA00023136"/>
    </source>
</evidence>
<comment type="caution">
    <text evidence="7">The sequence shown here is derived from an EMBL/GenBank/DDBJ whole genome shotgun (WGS) entry which is preliminary data.</text>
</comment>
<feature type="chain" id="PRO_5030936867" description="Curli production assembly/transport component CsgG" evidence="6">
    <location>
        <begin position="21"/>
        <end position="390"/>
    </location>
</feature>
<protein>
    <recommendedName>
        <fullName evidence="9">Curli production assembly/transport component CsgG</fullName>
    </recommendedName>
</protein>
<sequence length="390" mass="40909">MKKALLTLTLGLLPFATSQADFLAYADLNGDLVPLPESLDAIAEKSPMDLIKVQYGEYEGPQTRIGVLPVENSSSTGSYQVNYGNGQSVSYSVGDFNQVPVNGIDAMITDILNNTGRFRIVERQVLDNLLNEQDLGASGRISQPSAAKVGKVLGAKTFIKAVVTSYEPNFKGNKIGLGGITGGALAGVSVGGSKSMVQMAFRLIDAETSEVTFTKQVTVVTSSKSLGFGGGAWGGSGAAGGAFSNFSKAPIGKAMIVAVNVGIYELIKQIGIEPAEGSVIQVANGQVIINLGEDVVSVGDKLQAVSKGEEFIDPETGLSLGSMETVLGELQIAKVQEKFSFAKAIDFDPTTLTRGDKVISTAPVAAIEFGDAWKDNGARDKKNKKWGKKN</sequence>
<dbReference type="InterPro" id="IPR038165">
    <property type="entry name" value="FlgT_C_sf"/>
</dbReference>
<evidence type="ECO:0000256" key="6">
    <source>
        <dbReference type="SAM" id="SignalP"/>
    </source>
</evidence>
<dbReference type="GO" id="GO:0030288">
    <property type="term" value="C:outer membrane-bounded periplasmic space"/>
    <property type="evidence" value="ECO:0007669"/>
    <property type="project" value="InterPro"/>
</dbReference>
<dbReference type="Gene3D" id="3.40.50.10610">
    <property type="entry name" value="ABC-type transport auxiliary lipoprotein component"/>
    <property type="match status" value="1"/>
</dbReference>
<dbReference type="Pfam" id="PF03783">
    <property type="entry name" value="CsgG"/>
    <property type="match status" value="1"/>
</dbReference>
<keyword evidence="4" id="KW-0564">Palmitate</keyword>
<keyword evidence="8" id="KW-1185">Reference proteome</keyword>
<dbReference type="EMBL" id="JACHVC010000005">
    <property type="protein sequence ID" value="MBC2604967.1"/>
    <property type="molecule type" value="Genomic_DNA"/>
</dbReference>
<evidence type="ECO:0000313" key="8">
    <source>
        <dbReference type="Proteomes" id="UP000526501"/>
    </source>
</evidence>
<accession>A0A7X1B3Q7</accession>
<feature type="signal peptide" evidence="6">
    <location>
        <begin position="1"/>
        <end position="20"/>
    </location>
</feature>
<evidence type="ECO:0000256" key="1">
    <source>
        <dbReference type="ARBA" id="ARBA00022475"/>
    </source>
</evidence>
<organism evidence="7 8">
    <name type="scientific">Pelagicoccus albus</name>
    <dbReference type="NCBI Taxonomy" id="415222"/>
    <lineage>
        <taxon>Bacteria</taxon>
        <taxon>Pseudomonadati</taxon>
        <taxon>Verrucomicrobiota</taxon>
        <taxon>Opitutia</taxon>
        <taxon>Puniceicoccales</taxon>
        <taxon>Pelagicoccaceae</taxon>
        <taxon>Pelagicoccus</taxon>
    </lineage>
</organism>
<dbReference type="AlphaFoldDB" id="A0A7X1B3Q7"/>